<accession>A0A9Q3B8M4</accession>
<organism evidence="1 2">
    <name type="scientific">Austropuccinia psidii MF-1</name>
    <dbReference type="NCBI Taxonomy" id="1389203"/>
    <lineage>
        <taxon>Eukaryota</taxon>
        <taxon>Fungi</taxon>
        <taxon>Dikarya</taxon>
        <taxon>Basidiomycota</taxon>
        <taxon>Pucciniomycotina</taxon>
        <taxon>Pucciniomycetes</taxon>
        <taxon>Pucciniales</taxon>
        <taxon>Sphaerophragmiaceae</taxon>
        <taxon>Austropuccinia</taxon>
    </lineage>
</organism>
<dbReference type="Proteomes" id="UP000765509">
    <property type="component" value="Unassembled WGS sequence"/>
</dbReference>
<dbReference type="EMBL" id="AVOT02000035">
    <property type="protein sequence ID" value="MBW0460603.1"/>
    <property type="molecule type" value="Genomic_DNA"/>
</dbReference>
<evidence type="ECO:0000313" key="1">
    <source>
        <dbReference type="EMBL" id="MBW0460603.1"/>
    </source>
</evidence>
<gene>
    <name evidence="1" type="ORF">O181_000318</name>
</gene>
<comment type="caution">
    <text evidence="1">The sequence shown here is derived from an EMBL/GenBank/DDBJ whole genome shotgun (WGS) entry which is preliminary data.</text>
</comment>
<keyword evidence="2" id="KW-1185">Reference proteome</keyword>
<dbReference type="AlphaFoldDB" id="A0A9Q3B8M4"/>
<reference evidence="1" key="1">
    <citation type="submission" date="2021-03" db="EMBL/GenBank/DDBJ databases">
        <title>Draft genome sequence of rust myrtle Austropuccinia psidii MF-1, a brazilian biotype.</title>
        <authorList>
            <person name="Quecine M.C."/>
            <person name="Pachon D.M.R."/>
            <person name="Bonatelli M.L."/>
            <person name="Correr F.H."/>
            <person name="Franceschini L.M."/>
            <person name="Leite T.F."/>
            <person name="Margarido G.R.A."/>
            <person name="Almeida C.A."/>
            <person name="Ferrarezi J.A."/>
            <person name="Labate C.A."/>
        </authorList>
    </citation>
    <scope>NUCLEOTIDE SEQUENCE</scope>
    <source>
        <strain evidence="1">MF-1</strain>
    </source>
</reference>
<protein>
    <submittedName>
        <fullName evidence="1">Uncharacterized protein</fullName>
    </submittedName>
</protein>
<proteinExistence type="predicted"/>
<evidence type="ECO:0000313" key="2">
    <source>
        <dbReference type="Proteomes" id="UP000765509"/>
    </source>
</evidence>
<name>A0A9Q3B8M4_9BASI</name>
<sequence>MIKVEHPQSQQGSKHQLGFLELRNTKLPSCITRISQGSVYATQNGYPIPKTERSRSRITSREVIEAISKLELKSRLDSLATHYDEMSDVAHTVLH</sequence>